<dbReference type="Proteomes" id="UP000265520">
    <property type="component" value="Unassembled WGS sequence"/>
</dbReference>
<comment type="caution">
    <text evidence="2">The sequence shown here is derived from an EMBL/GenBank/DDBJ whole genome shotgun (WGS) entry which is preliminary data.</text>
</comment>
<feature type="compositionally biased region" description="Polar residues" evidence="1">
    <location>
        <begin position="34"/>
        <end position="45"/>
    </location>
</feature>
<keyword evidence="3" id="KW-1185">Reference proteome</keyword>
<evidence type="ECO:0000313" key="2">
    <source>
        <dbReference type="EMBL" id="MCI52521.1"/>
    </source>
</evidence>
<accession>A0A392SUK9</accession>
<feature type="compositionally biased region" description="Polar residues" evidence="1">
    <location>
        <begin position="68"/>
        <end position="98"/>
    </location>
</feature>
<dbReference type="EMBL" id="LXQA010448497">
    <property type="protein sequence ID" value="MCI52521.1"/>
    <property type="molecule type" value="Genomic_DNA"/>
</dbReference>
<evidence type="ECO:0000313" key="3">
    <source>
        <dbReference type="Proteomes" id="UP000265520"/>
    </source>
</evidence>
<evidence type="ECO:0000256" key="1">
    <source>
        <dbReference type="SAM" id="MobiDB-lite"/>
    </source>
</evidence>
<reference evidence="2 3" key="1">
    <citation type="journal article" date="2018" name="Front. Plant Sci.">
        <title>Red Clover (Trifolium pratense) and Zigzag Clover (T. medium) - A Picture of Genomic Similarities and Differences.</title>
        <authorList>
            <person name="Dluhosova J."/>
            <person name="Istvanek J."/>
            <person name="Nedelnik J."/>
            <person name="Repkova J."/>
        </authorList>
    </citation>
    <scope>NUCLEOTIDE SEQUENCE [LARGE SCALE GENOMIC DNA]</scope>
    <source>
        <strain evidence="3">cv. 10/8</strain>
        <tissue evidence="2">Leaf</tissue>
    </source>
</reference>
<feature type="non-terminal residue" evidence="2">
    <location>
        <position position="1"/>
    </location>
</feature>
<protein>
    <submittedName>
        <fullName evidence="2">Uncharacterized protein</fullName>
    </submittedName>
</protein>
<feature type="non-terminal residue" evidence="2">
    <location>
        <position position="98"/>
    </location>
</feature>
<feature type="compositionally biased region" description="Low complexity" evidence="1">
    <location>
        <begin position="56"/>
        <end position="67"/>
    </location>
</feature>
<dbReference type="AlphaFoldDB" id="A0A392SUK9"/>
<sequence>FLPLLKAKNVVVDPVKRKIVISRDVFEENKSWDWNKNGNGKNSQASDDEIEEEINEPVTVNTEENNNGIDNPKNNQQLDEDMNTSSGEEVNDANQLTP</sequence>
<name>A0A392SUK9_9FABA</name>
<proteinExistence type="predicted"/>
<organism evidence="2 3">
    <name type="scientific">Trifolium medium</name>
    <dbReference type="NCBI Taxonomy" id="97028"/>
    <lineage>
        <taxon>Eukaryota</taxon>
        <taxon>Viridiplantae</taxon>
        <taxon>Streptophyta</taxon>
        <taxon>Embryophyta</taxon>
        <taxon>Tracheophyta</taxon>
        <taxon>Spermatophyta</taxon>
        <taxon>Magnoliopsida</taxon>
        <taxon>eudicotyledons</taxon>
        <taxon>Gunneridae</taxon>
        <taxon>Pentapetalae</taxon>
        <taxon>rosids</taxon>
        <taxon>fabids</taxon>
        <taxon>Fabales</taxon>
        <taxon>Fabaceae</taxon>
        <taxon>Papilionoideae</taxon>
        <taxon>50 kb inversion clade</taxon>
        <taxon>NPAAA clade</taxon>
        <taxon>Hologalegina</taxon>
        <taxon>IRL clade</taxon>
        <taxon>Trifolieae</taxon>
        <taxon>Trifolium</taxon>
    </lineage>
</organism>
<feature type="compositionally biased region" description="Acidic residues" evidence="1">
    <location>
        <begin position="46"/>
        <end position="55"/>
    </location>
</feature>
<feature type="region of interest" description="Disordered" evidence="1">
    <location>
        <begin position="29"/>
        <end position="98"/>
    </location>
</feature>